<evidence type="ECO:0000313" key="1">
    <source>
        <dbReference type="EMBL" id="KAK8946984.1"/>
    </source>
</evidence>
<sequence>MCAACADWAWSPHFFFDVAVSRGLGLELADCVRCDRAFVSVVADSARWCCLRSVRSDRVFCLWSWTSACGLALRSAGRSCGWLVARLAASNQEFGSDLCGVCGLHSAVSSISFFLKFLSVRATSRSLRIGGVFLCTAAVQRITGYPRDLAVFADSVLCSASAAWRSVWSRRARQSWRTRRNKPPPRSHEAYFGNGFSHQIDIHRGVPGGAGGWFWCFHSATLRSSKCEGGRLWTDPSKIKMSVGGEG</sequence>
<proteinExistence type="predicted"/>
<keyword evidence="2" id="KW-1185">Reference proteome</keyword>
<reference evidence="1 2" key="1">
    <citation type="journal article" date="2022" name="Nat. Plants">
        <title>Genomes of leafy and leafless Platanthera orchids illuminate the evolution of mycoheterotrophy.</title>
        <authorList>
            <person name="Li M.H."/>
            <person name="Liu K.W."/>
            <person name="Li Z."/>
            <person name="Lu H.C."/>
            <person name="Ye Q.L."/>
            <person name="Zhang D."/>
            <person name="Wang J.Y."/>
            <person name="Li Y.F."/>
            <person name="Zhong Z.M."/>
            <person name="Liu X."/>
            <person name="Yu X."/>
            <person name="Liu D.K."/>
            <person name="Tu X.D."/>
            <person name="Liu B."/>
            <person name="Hao Y."/>
            <person name="Liao X.Y."/>
            <person name="Jiang Y.T."/>
            <person name="Sun W.H."/>
            <person name="Chen J."/>
            <person name="Chen Y.Q."/>
            <person name="Ai Y."/>
            <person name="Zhai J.W."/>
            <person name="Wu S.S."/>
            <person name="Zhou Z."/>
            <person name="Hsiao Y.Y."/>
            <person name="Wu W.L."/>
            <person name="Chen Y.Y."/>
            <person name="Lin Y.F."/>
            <person name="Hsu J.L."/>
            <person name="Li C.Y."/>
            <person name="Wang Z.W."/>
            <person name="Zhao X."/>
            <person name="Zhong W.Y."/>
            <person name="Ma X.K."/>
            <person name="Ma L."/>
            <person name="Huang J."/>
            <person name="Chen G.Z."/>
            <person name="Huang M.Z."/>
            <person name="Huang L."/>
            <person name="Peng D.H."/>
            <person name="Luo Y.B."/>
            <person name="Zou S.Q."/>
            <person name="Chen S.P."/>
            <person name="Lan S."/>
            <person name="Tsai W.C."/>
            <person name="Van de Peer Y."/>
            <person name="Liu Z.J."/>
        </authorList>
    </citation>
    <scope>NUCLEOTIDE SEQUENCE [LARGE SCALE GENOMIC DNA]</scope>
    <source>
        <strain evidence="1">Lor287</strain>
    </source>
</reference>
<dbReference type="EMBL" id="JBBWWQ010000005">
    <property type="protein sequence ID" value="KAK8946984.1"/>
    <property type="molecule type" value="Genomic_DNA"/>
</dbReference>
<gene>
    <name evidence="1" type="ORF">KSP39_PZI006506</name>
</gene>
<dbReference type="Proteomes" id="UP001418222">
    <property type="component" value="Unassembled WGS sequence"/>
</dbReference>
<dbReference type="AlphaFoldDB" id="A0AAP0G9T3"/>
<comment type="caution">
    <text evidence="1">The sequence shown here is derived from an EMBL/GenBank/DDBJ whole genome shotgun (WGS) entry which is preliminary data.</text>
</comment>
<protein>
    <submittedName>
        <fullName evidence="1">Uncharacterized protein</fullName>
    </submittedName>
</protein>
<accession>A0AAP0G9T3</accession>
<name>A0AAP0G9T3_9ASPA</name>
<evidence type="ECO:0000313" key="2">
    <source>
        <dbReference type="Proteomes" id="UP001418222"/>
    </source>
</evidence>
<organism evidence="1 2">
    <name type="scientific">Platanthera zijinensis</name>
    <dbReference type="NCBI Taxonomy" id="2320716"/>
    <lineage>
        <taxon>Eukaryota</taxon>
        <taxon>Viridiplantae</taxon>
        <taxon>Streptophyta</taxon>
        <taxon>Embryophyta</taxon>
        <taxon>Tracheophyta</taxon>
        <taxon>Spermatophyta</taxon>
        <taxon>Magnoliopsida</taxon>
        <taxon>Liliopsida</taxon>
        <taxon>Asparagales</taxon>
        <taxon>Orchidaceae</taxon>
        <taxon>Orchidoideae</taxon>
        <taxon>Orchideae</taxon>
        <taxon>Orchidinae</taxon>
        <taxon>Platanthera</taxon>
    </lineage>
</organism>